<evidence type="ECO:0000259" key="8">
    <source>
        <dbReference type="Pfam" id="PF14322"/>
    </source>
</evidence>
<dbReference type="Proteomes" id="UP001337305">
    <property type="component" value="Unassembled WGS sequence"/>
</dbReference>
<dbReference type="RefSeq" id="WP_303306381.1">
    <property type="nucleotide sequence ID" value="NZ_JAODOP010000004.1"/>
</dbReference>
<dbReference type="PROSITE" id="PS51257">
    <property type="entry name" value="PROKAR_LIPOPROTEIN"/>
    <property type="match status" value="1"/>
</dbReference>
<feature type="domain" description="RagB/SusD" evidence="7">
    <location>
        <begin position="351"/>
        <end position="495"/>
    </location>
</feature>
<comment type="similarity">
    <text evidence="2">Belongs to the SusD family.</text>
</comment>
<evidence type="ECO:0000259" key="7">
    <source>
        <dbReference type="Pfam" id="PF07980"/>
    </source>
</evidence>
<dbReference type="InterPro" id="IPR033985">
    <property type="entry name" value="SusD-like_N"/>
</dbReference>
<proteinExistence type="inferred from homology"/>
<keyword evidence="4" id="KW-0472">Membrane</keyword>
<reference evidence="9 10" key="1">
    <citation type="submission" date="2022-09" db="EMBL/GenBank/DDBJ databases">
        <title>Genome sequencing of Flavivirga sp. MEBiC05379.</title>
        <authorList>
            <person name="Oh H.-M."/>
            <person name="Kwon K.K."/>
            <person name="Park M.J."/>
            <person name="Yang S.-H."/>
        </authorList>
    </citation>
    <scope>NUCLEOTIDE SEQUENCE [LARGE SCALE GENOMIC DNA]</scope>
    <source>
        <strain evidence="9 10">MEBiC05379</strain>
    </source>
</reference>
<dbReference type="InterPro" id="IPR011990">
    <property type="entry name" value="TPR-like_helical_dom_sf"/>
</dbReference>
<keyword evidence="3 6" id="KW-0732">Signal</keyword>
<protein>
    <submittedName>
        <fullName evidence="9">RagB/SusD family nutrient uptake outer membrane protein</fullName>
    </submittedName>
</protein>
<comment type="caution">
    <text evidence="9">The sequence shown here is derived from an EMBL/GenBank/DDBJ whole genome shotgun (WGS) entry which is preliminary data.</text>
</comment>
<organism evidence="9 10">
    <name type="scientific">Flavivirga spongiicola</name>
    <dbReference type="NCBI Taxonomy" id="421621"/>
    <lineage>
        <taxon>Bacteria</taxon>
        <taxon>Pseudomonadati</taxon>
        <taxon>Bacteroidota</taxon>
        <taxon>Flavobacteriia</taxon>
        <taxon>Flavobacteriales</taxon>
        <taxon>Flavobacteriaceae</taxon>
        <taxon>Flavivirga</taxon>
    </lineage>
</organism>
<dbReference type="InterPro" id="IPR012944">
    <property type="entry name" value="SusD_RagB_dom"/>
</dbReference>
<dbReference type="Gene3D" id="1.25.40.390">
    <property type="match status" value="1"/>
</dbReference>
<dbReference type="Pfam" id="PF14322">
    <property type="entry name" value="SusD-like_3"/>
    <property type="match status" value="1"/>
</dbReference>
<evidence type="ECO:0000256" key="2">
    <source>
        <dbReference type="ARBA" id="ARBA00006275"/>
    </source>
</evidence>
<name>A0ABU7XTJ7_9FLAO</name>
<evidence type="ECO:0000256" key="3">
    <source>
        <dbReference type="ARBA" id="ARBA00022729"/>
    </source>
</evidence>
<evidence type="ECO:0000256" key="6">
    <source>
        <dbReference type="SAM" id="SignalP"/>
    </source>
</evidence>
<evidence type="ECO:0000256" key="5">
    <source>
        <dbReference type="ARBA" id="ARBA00023237"/>
    </source>
</evidence>
<evidence type="ECO:0000313" key="10">
    <source>
        <dbReference type="Proteomes" id="UP001337305"/>
    </source>
</evidence>
<feature type="chain" id="PRO_5045215408" evidence="6">
    <location>
        <begin position="19"/>
        <end position="495"/>
    </location>
</feature>
<accession>A0ABU7XTJ7</accession>
<sequence length="495" mass="55189">MKNIFNSFVILCFFMAFVGCTDSLENNPIGLLTEDMLDTEIALVTLEASVSSSYQPLKSTLNGVVDGWRWDLGTVFRNDIVLQDIASNDMNKKWNPDGDQPWMDKVSDFTFTSENQAFNGIWVYDYIGINRLNLALSFLTDTETVQNTGMTDARKNQLLSEVYFLRAFYYFDLVNNFGDVPLLSETPPTFQEALEVAVRAPKSEVIEQINSDLVTAKSLASNAKYPDLAEPWRASKGAIIALQAKVALFDEDWSTVLTLITELDGLGNYSLNPEYFDSFDASKEFIENEVIFTYDHRPDENPGNGNGFAAVSGWGFFAPTNDFLSAFEANDPRLLYTIDVPNKRSSKILGSTTDYLGNDNSPGNKVFIRYADVLLWKAEALNETGDYAGAVSIINQIRARARTSTTADGSSIPVGTLIDRPSSTDASQIKDWLMAERRVELGFESQRFNDLKRWGTAKSVLTALGRNFQDHNALFPIPQRDIDKSGGTIIQNPGY</sequence>
<keyword evidence="5" id="KW-0998">Cell outer membrane</keyword>
<dbReference type="SUPFAM" id="SSF48452">
    <property type="entry name" value="TPR-like"/>
    <property type="match status" value="1"/>
</dbReference>
<evidence type="ECO:0000256" key="1">
    <source>
        <dbReference type="ARBA" id="ARBA00004442"/>
    </source>
</evidence>
<keyword evidence="10" id="KW-1185">Reference proteome</keyword>
<dbReference type="Pfam" id="PF07980">
    <property type="entry name" value="SusD_RagB"/>
    <property type="match status" value="1"/>
</dbReference>
<evidence type="ECO:0000313" key="9">
    <source>
        <dbReference type="EMBL" id="MEF3834047.1"/>
    </source>
</evidence>
<evidence type="ECO:0000256" key="4">
    <source>
        <dbReference type="ARBA" id="ARBA00023136"/>
    </source>
</evidence>
<comment type="subcellular location">
    <subcellularLocation>
        <location evidence="1">Cell outer membrane</location>
    </subcellularLocation>
</comment>
<feature type="signal peptide" evidence="6">
    <location>
        <begin position="1"/>
        <end position="18"/>
    </location>
</feature>
<feature type="domain" description="SusD-like N-terminal" evidence="8">
    <location>
        <begin position="102"/>
        <end position="248"/>
    </location>
</feature>
<dbReference type="CDD" id="cd08977">
    <property type="entry name" value="SusD"/>
    <property type="match status" value="1"/>
</dbReference>
<gene>
    <name evidence="9" type="ORF">N1F79_12985</name>
</gene>
<dbReference type="EMBL" id="JAODOP010000004">
    <property type="protein sequence ID" value="MEF3834047.1"/>
    <property type="molecule type" value="Genomic_DNA"/>
</dbReference>